<dbReference type="GeneID" id="88767581"/>
<evidence type="ECO:0000313" key="2">
    <source>
        <dbReference type="Proteomes" id="UP000003477"/>
    </source>
</evidence>
<organism evidence="1 2">
    <name type="scientific">Crocosphaera watsonii WH 0003</name>
    <dbReference type="NCBI Taxonomy" id="423471"/>
    <lineage>
        <taxon>Bacteria</taxon>
        <taxon>Bacillati</taxon>
        <taxon>Cyanobacteriota</taxon>
        <taxon>Cyanophyceae</taxon>
        <taxon>Oscillatoriophycideae</taxon>
        <taxon>Chroococcales</taxon>
        <taxon>Aphanothecaceae</taxon>
        <taxon>Crocosphaera</taxon>
    </lineage>
</organism>
<accession>G5J9J8</accession>
<comment type="caution">
    <text evidence="1">The sequence shown here is derived from an EMBL/GenBank/DDBJ whole genome shotgun (WGS) entry which is preliminary data.</text>
</comment>
<sequence>MKTSFFNKFLTFLNQLEQQKINYQIHHHRDEAVMITVSIVGERWEIEFLENGDIEVEKFISNGEIEGEEALKEIFEREKLDDSIVEQISLLS</sequence>
<protein>
    <submittedName>
        <fullName evidence="1">Uncharacterized protein</fullName>
    </submittedName>
</protein>
<reference evidence="1 2" key="1">
    <citation type="journal article" date="2011" name="Front. Microbiol.">
        <title>Two Strains of Crocosphaera watsonii with Highly Conserved Genomes are Distinguished by Strain-Specific Features.</title>
        <authorList>
            <person name="Bench S.R."/>
            <person name="Ilikchyan I.N."/>
            <person name="Tripp H.J."/>
            <person name="Zehr J.P."/>
        </authorList>
    </citation>
    <scope>NUCLEOTIDE SEQUENCE [LARGE SCALE GENOMIC DNA]</scope>
    <source>
        <strain evidence="1 2">WH 0003</strain>
    </source>
</reference>
<dbReference type="EMBL" id="AESD01000627">
    <property type="protein sequence ID" value="EHJ11138.1"/>
    <property type="molecule type" value="Genomic_DNA"/>
</dbReference>
<proteinExistence type="predicted"/>
<dbReference type="AlphaFoldDB" id="G5J9J8"/>
<dbReference type="Proteomes" id="UP000003477">
    <property type="component" value="Unassembled WGS sequence"/>
</dbReference>
<evidence type="ECO:0000313" key="1">
    <source>
        <dbReference type="EMBL" id="EHJ11138.1"/>
    </source>
</evidence>
<dbReference type="PATRIC" id="fig|423471.3.peg.3858"/>
<name>G5J9J8_CROWT</name>
<dbReference type="RefSeq" id="WP_007306990.1">
    <property type="nucleotide sequence ID" value="NZ_AESD01000627.1"/>
</dbReference>
<gene>
    <name evidence="1" type="ORF">CWATWH0003_4114</name>
</gene>